<feature type="transmembrane region" description="Helical" evidence="1">
    <location>
        <begin position="272"/>
        <end position="297"/>
    </location>
</feature>
<feature type="transmembrane region" description="Helical" evidence="1">
    <location>
        <begin position="403"/>
        <end position="420"/>
    </location>
</feature>
<accession>A0A9D2JD76</accession>
<dbReference type="Pfam" id="PF09913">
    <property type="entry name" value="DUF2142"/>
    <property type="match status" value="1"/>
</dbReference>
<feature type="transmembrane region" description="Helical" evidence="1">
    <location>
        <begin position="28"/>
        <end position="46"/>
    </location>
</feature>
<comment type="caution">
    <text evidence="2">The sequence shown here is derived from an EMBL/GenBank/DDBJ whole genome shotgun (WGS) entry which is preliminary data.</text>
</comment>
<evidence type="ECO:0000256" key="1">
    <source>
        <dbReference type="SAM" id="Phobius"/>
    </source>
</evidence>
<feature type="transmembrane region" description="Helical" evidence="1">
    <location>
        <begin position="173"/>
        <end position="194"/>
    </location>
</feature>
<name>A0A9D2JD76_9ACTN</name>
<feature type="transmembrane region" description="Helical" evidence="1">
    <location>
        <begin position="201"/>
        <end position="222"/>
    </location>
</feature>
<keyword evidence="1" id="KW-0812">Transmembrane</keyword>
<gene>
    <name evidence="2" type="ORF">IAA19_00620</name>
</gene>
<keyword evidence="1" id="KW-0472">Membrane</keyword>
<evidence type="ECO:0000313" key="2">
    <source>
        <dbReference type="EMBL" id="HIZ45516.1"/>
    </source>
</evidence>
<keyword evidence="1" id="KW-1133">Transmembrane helix</keyword>
<dbReference type="InterPro" id="IPR018674">
    <property type="entry name" value="DUF2142_membrane"/>
</dbReference>
<evidence type="ECO:0000313" key="3">
    <source>
        <dbReference type="Proteomes" id="UP000824062"/>
    </source>
</evidence>
<dbReference type="Proteomes" id="UP000824062">
    <property type="component" value="Unassembled WGS sequence"/>
</dbReference>
<dbReference type="AlphaFoldDB" id="A0A9D2JD76"/>
<feature type="transmembrane region" description="Helical" evidence="1">
    <location>
        <begin position="242"/>
        <end position="260"/>
    </location>
</feature>
<reference evidence="2" key="2">
    <citation type="submission" date="2021-04" db="EMBL/GenBank/DDBJ databases">
        <authorList>
            <person name="Gilroy R."/>
        </authorList>
    </citation>
    <scope>NUCLEOTIDE SEQUENCE</scope>
    <source>
        <strain evidence="2">ChiHjej12B11-14209</strain>
    </source>
</reference>
<feature type="transmembrane region" description="Helical" evidence="1">
    <location>
        <begin position="58"/>
        <end position="77"/>
    </location>
</feature>
<proteinExistence type="predicted"/>
<feature type="transmembrane region" description="Helical" evidence="1">
    <location>
        <begin position="497"/>
        <end position="515"/>
    </location>
</feature>
<organism evidence="2 3">
    <name type="scientific">Candidatus Olsenella pullistercoris</name>
    <dbReference type="NCBI Taxonomy" id="2838712"/>
    <lineage>
        <taxon>Bacteria</taxon>
        <taxon>Bacillati</taxon>
        <taxon>Actinomycetota</taxon>
        <taxon>Coriobacteriia</taxon>
        <taxon>Coriobacteriales</taxon>
        <taxon>Atopobiaceae</taxon>
        <taxon>Olsenella</taxon>
    </lineage>
</organism>
<protein>
    <submittedName>
        <fullName evidence="2">DUF2142 domain-containing protein</fullName>
    </submittedName>
</protein>
<feature type="transmembrane region" description="Helical" evidence="1">
    <location>
        <begin position="466"/>
        <end position="485"/>
    </location>
</feature>
<feature type="transmembrane region" description="Helical" evidence="1">
    <location>
        <begin position="432"/>
        <end position="454"/>
    </location>
</feature>
<reference evidence="2" key="1">
    <citation type="journal article" date="2021" name="PeerJ">
        <title>Extensive microbial diversity within the chicken gut microbiome revealed by metagenomics and culture.</title>
        <authorList>
            <person name="Gilroy R."/>
            <person name="Ravi A."/>
            <person name="Getino M."/>
            <person name="Pursley I."/>
            <person name="Horton D.L."/>
            <person name="Alikhan N.F."/>
            <person name="Baker D."/>
            <person name="Gharbi K."/>
            <person name="Hall N."/>
            <person name="Watson M."/>
            <person name="Adriaenssens E.M."/>
            <person name="Foster-Nyarko E."/>
            <person name="Jarju S."/>
            <person name="Secka A."/>
            <person name="Antonio M."/>
            <person name="Oren A."/>
            <person name="Chaudhuri R.R."/>
            <person name="La Ragione R."/>
            <person name="Hildebrand F."/>
            <person name="Pallen M.J."/>
        </authorList>
    </citation>
    <scope>NUCLEOTIDE SEQUENCE</scope>
    <source>
        <strain evidence="2">ChiHjej12B11-14209</strain>
    </source>
</reference>
<sequence length="517" mass="56535">MGAALVLFLVACGCYLFARYDSKYTLVMTALFAVFLAAIILVRHFARRGSFDCDVPYVVTLCLTGLAFFIVFAPGTVPDEIYHFNAAYKYTDVWLGQETTDSSIAMRTDDLVFETEVLYSYHQDPNQSVPLLNRSSYRNTIQHASLFVDNADTIQQPVDSSYPIESNVPQLKLPSAIGILIARLLNLGAVPLFYLGRLFNFAYFVVLAVAAVRLTPVGRGVFKAISLLPMTLHLAASYSYDAGTIGLAMLFSALALRAILAEGRLGRSELVALACSAIALAPCKVIYSLLLILLFFIPAERFCSRRWGMAFKLGIVFVSFLVVVGLRYETFLNLLTGETEATTAQIKYEGVSEYYSLSSLLLNPVGTILLMLRTLEGLGDMYVFSMVGTQLAWFQGSLYAPDYVGIALLFLLAVSTVCCPEDDAVLPRGVRVALVSAFLVFVVALLFQFAISWTEAGADIIAGVQGRYFIPVLPLLLLALRGGMIRSSVSLVSKIEIAESLIGLLVVLRVFAIALTL</sequence>
<feature type="transmembrane region" description="Helical" evidence="1">
    <location>
        <begin position="354"/>
        <end position="372"/>
    </location>
</feature>
<dbReference type="EMBL" id="DXBM01000010">
    <property type="protein sequence ID" value="HIZ45516.1"/>
    <property type="molecule type" value="Genomic_DNA"/>
</dbReference>
<feature type="transmembrane region" description="Helical" evidence="1">
    <location>
        <begin position="309"/>
        <end position="328"/>
    </location>
</feature>